<protein>
    <submittedName>
        <fullName evidence="2">Uncharacterized protein</fullName>
    </submittedName>
</protein>
<accession>A0A699UV13</accession>
<evidence type="ECO:0000256" key="1">
    <source>
        <dbReference type="SAM" id="MobiDB-lite"/>
    </source>
</evidence>
<feature type="compositionally biased region" description="Pro residues" evidence="1">
    <location>
        <begin position="42"/>
        <end position="53"/>
    </location>
</feature>
<organism evidence="2">
    <name type="scientific">Tanacetum cinerariifolium</name>
    <name type="common">Dalmatian daisy</name>
    <name type="synonym">Chrysanthemum cinerariifolium</name>
    <dbReference type="NCBI Taxonomy" id="118510"/>
    <lineage>
        <taxon>Eukaryota</taxon>
        <taxon>Viridiplantae</taxon>
        <taxon>Streptophyta</taxon>
        <taxon>Embryophyta</taxon>
        <taxon>Tracheophyta</taxon>
        <taxon>Spermatophyta</taxon>
        <taxon>Magnoliopsida</taxon>
        <taxon>eudicotyledons</taxon>
        <taxon>Gunneridae</taxon>
        <taxon>Pentapetalae</taxon>
        <taxon>asterids</taxon>
        <taxon>campanulids</taxon>
        <taxon>Asterales</taxon>
        <taxon>Asteraceae</taxon>
        <taxon>Asteroideae</taxon>
        <taxon>Anthemideae</taxon>
        <taxon>Anthemidinae</taxon>
        <taxon>Tanacetum</taxon>
    </lineage>
</organism>
<sequence length="114" mass="12683">MLVGVIGEQGAAEEQVQDDVDDVVAQGDDTAVPGYDVHEPSIPSPTPFTPPPQQSQDLIHILTLDACVAHTRQVQHLEYDKVAQALEITNLKRRVKKLERGNKVKVLKLRRLKK</sequence>
<dbReference type="AlphaFoldDB" id="A0A699UV13"/>
<gene>
    <name evidence="2" type="ORF">Tci_898249</name>
</gene>
<reference evidence="2" key="1">
    <citation type="journal article" date="2019" name="Sci. Rep.">
        <title>Draft genome of Tanacetum cinerariifolium, the natural source of mosquito coil.</title>
        <authorList>
            <person name="Yamashiro T."/>
            <person name="Shiraishi A."/>
            <person name="Satake H."/>
            <person name="Nakayama K."/>
        </authorList>
    </citation>
    <scope>NUCLEOTIDE SEQUENCE</scope>
</reference>
<dbReference type="EMBL" id="BKCJ011367497">
    <property type="protein sequence ID" value="GFD26280.1"/>
    <property type="molecule type" value="Genomic_DNA"/>
</dbReference>
<feature type="non-terminal residue" evidence="2">
    <location>
        <position position="114"/>
    </location>
</feature>
<proteinExistence type="predicted"/>
<feature type="region of interest" description="Disordered" evidence="1">
    <location>
        <begin position="33"/>
        <end position="53"/>
    </location>
</feature>
<comment type="caution">
    <text evidence="2">The sequence shown here is derived from an EMBL/GenBank/DDBJ whole genome shotgun (WGS) entry which is preliminary data.</text>
</comment>
<name>A0A699UV13_TANCI</name>
<evidence type="ECO:0000313" key="2">
    <source>
        <dbReference type="EMBL" id="GFD26280.1"/>
    </source>
</evidence>